<dbReference type="GO" id="GO:0005886">
    <property type="term" value="C:plasma membrane"/>
    <property type="evidence" value="ECO:0007669"/>
    <property type="project" value="UniProtKB-SubCell"/>
</dbReference>
<dbReference type="Pfam" id="PF02949">
    <property type="entry name" value="7tm_6"/>
    <property type="match status" value="1"/>
</dbReference>
<comment type="subcellular location">
    <subcellularLocation>
        <location evidence="9">Cell membrane</location>
        <topology evidence="9">Multi-pass membrane protein</topology>
    </subcellularLocation>
    <subcellularLocation>
        <location evidence="1">Membrane</location>
        <topology evidence="1">Multi-pass membrane protein</topology>
    </subcellularLocation>
</comment>
<dbReference type="PANTHER" id="PTHR21137">
    <property type="entry name" value="ODORANT RECEPTOR"/>
    <property type="match status" value="1"/>
</dbReference>
<keyword evidence="7 9" id="KW-0675">Receptor</keyword>
<organism evidence="10">
    <name type="scientific">Athetis lepigone</name>
    <name type="common">Moth</name>
    <name type="synonym">Proxenus lepigone</name>
    <dbReference type="NCBI Taxonomy" id="1223490"/>
    <lineage>
        <taxon>Eukaryota</taxon>
        <taxon>Metazoa</taxon>
        <taxon>Ecdysozoa</taxon>
        <taxon>Arthropoda</taxon>
        <taxon>Hexapoda</taxon>
        <taxon>Insecta</taxon>
        <taxon>Pterygota</taxon>
        <taxon>Neoptera</taxon>
        <taxon>Endopterygota</taxon>
        <taxon>Lepidoptera</taxon>
        <taxon>Glossata</taxon>
        <taxon>Ditrysia</taxon>
        <taxon>Noctuoidea</taxon>
        <taxon>Noctuidae</taxon>
        <taxon>Noctuinae</taxon>
        <taxon>Athetis</taxon>
    </lineage>
</organism>
<evidence type="ECO:0000256" key="7">
    <source>
        <dbReference type="ARBA" id="ARBA00023170"/>
    </source>
</evidence>
<reference evidence="10" key="1">
    <citation type="journal article" date="2016" name="J. Asia-Pac. Entomol.">
        <title>Molecular identification and sex distribution of two chemosensory receptor families in Athetis lepigone by antennal transcriptome analysis.</title>
        <authorList>
            <person name="Zhang Y.-N."/>
            <person name="Ma J.-F."/>
            <person name="Sun L."/>
            <person name="Dong Z.-P."/>
            <person name="Li Z.-Q."/>
            <person name="Zhu X.-Y."/>
            <person name="Wang Y."/>
            <person name="Wang L."/>
            <person name="Deng D.-G."/>
            <person name="Li J.-B."/>
        </authorList>
    </citation>
    <scope>NUCLEOTIDE SEQUENCE</scope>
</reference>
<name>A0A1B3B769_ATHLE</name>
<dbReference type="GO" id="GO:0005549">
    <property type="term" value="F:odorant binding"/>
    <property type="evidence" value="ECO:0007669"/>
    <property type="project" value="InterPro"/>
</dbReference>
<keyword evidence="2 9" id="KW-0716">Sensory transduction</keyword>
<evidence type="ECO:0000256" key="1">
    <source>
        <dbReference type="ARBA" id="ARBA00004141"/>
    </source>
</evidence>
<dbReference type="GO" id="GO:0007165">
    <property type="term" value="P:signal transduction"/>
    <property type="evidence" value="ECO:0007669"/>
    <property type="project" value="UniProtKB-KW"/>
</dbReference>
<evidence type="ECO:0000313" key="10">
    <source>
        <dbReference type="EMBL" id="AOE48036.1"/>
    </source>
</evidence>
<evidence type="ECO:0000256" key="8">
    <source>
        <dbReference type="ARBA" id="ARBA00023224"/>
    </source>
</evidence>
<evidence type="ECO:0000256" key="6">
    <source>
        <dbReference type="ARBA" id="ARBA00023136"/>
    </source>
</evidence>
<dbReference type="EMBL" id="KT588126">
    <property type="protein sequence ID" value="AOE48036.1"/>
    <property type="molecule type" value="mRNA"/>
</dbReference>
<comment type="similarity">
    <text evidence="9">Belongs to the insect chemoreceptor superfamily. Heteromeric odorant receptor channel (TC 1.A.69) family.</text>
</comment>
<sequence length="450" mass="51864">MPPTESKTTLNSDRSSGYMQFLILPLKMTACWDFFPNSTIEWQIMTNDVYLGVVMFVLTYVPMILTVYLYTEWQDVMSSLATIADYSPISISLIIVIYYAIYRQELYKLFEFMNENFKHHSARGLTNMTMDGSYNAALRFMRFYTSCTMFSVTMYALMPVIMHWWTKEPIQGWIYMDVTRSPFIEFVFLLSCATQLYVGLALGQFGVFCAVNSILICGQLDLLCCSLRNVRYTALLQHGVKHAALVASYANIRDDEKHTYIYSESELKESFYHYDQKVNDAFVDGTSQYDIYSSDYDEATAAALHDCAALSQVVNKYKVMFENFVSPLLAMRVVQVTLYLCTLLYAATLKFDTRTVEYLGAVVLDIFVYCYHGNQIILQADRVSTAAYHSLWYTMGVRPRRDLLNILLSNKRPLVVRAGKFMPIDLHTFVAIIKTSFSYYTLLVSVHEKK</sequence>
<feature type="transmembrane region" description="Helical" evidence="9">
    <location>
        <begin position="49"/>
        <end position="71"/>
    </location>
</feature>
<protein>
    <recommendedName>
        <fullName evidence="9">Odorant receptor</fullName>
    </recommendedName>
</protein>
<dbReference type="AlphaFoldDB" id="A0A1B3B769"/>
<dbReference type="InterPro" id="IPR004117">
    <property type="entry name" value="7tm6_olfct_rcpt"/>
</dbReference>
<dbReference type="PANTHER" id="PTHR21137:SF42">
    <property type="entry name" value="ODORANT RECEPTOR 83A"/>
    <property type="match status" value="1"/>
</dbReference>
<keyword evidence="3 9" id="KW-0812">Transmembrane</keyword>
<dbReference type="GO" id="GO:0004984">
    <property type="term" value="F:olfactory receptor activity"/>
    <property type="evidence" value="ECO:0007669"/>
    <property type="project" value="InterPro"/>
</dbReference>
<evidence type="ECO:0000256" key="2">
    <source>
        <dbReference type="ARBA" id="ARBA00022606"/>
    </source>
</evidence>
<keyword evidence="4 9" id="KW-0552">Olfaction</keyword>
<proteinExistence type="evidence at transcript level"/>
<feature type="transmembrane region" description="Helical" evidence="9">
    <location>
        <begin position="83"/>
        <end position="102"/>
    </location>
</feature>
<evidence type="ECO:0000256" key="4">
    <source>
        <dbReference type="ARBA" id="ARBA00022725"/>
    </source>
</evidence>
<feature type="transmembrane region" description="Helical" evidence="9">
    <location>
        <begin position="186"/>
        <end position="207"/>
    </location>
</feature>
<comment type="caution">
    <text evidence="9">Lacks conserved residue(s) required for the propagation of feature annotation.</text>
</comment>
<accession>A0A1B3B769</accession>
<keyword evidence="5 9" id="KW-1133">Transmembrane helix</keyword>
<feature type="transmembrane region" description="Helical" evidence="9">
    <location>
        <begin position="143"/>
        <end position="165"/>
    </location>
</feature>
<keyword evidence="8 9" id="KW-0807">Transducer</keyword>
<keyword evidence="6 9" id="KW-0472">Membrane</keyword>
<evidence type="ECO:0000256" key="3">
    <source>
        <dbReference type="ARBA" id="ARBA00022692"/>
    </source>
</evidence>
<evidence type="ECO:0000256" key="5">
    <source>
        <dbReference type="ARBA" id="ARBA00022989"/>
    </source>
</evidence>
<evidence type="ECO:0000256" key="9">
    <source>
        <dbReference type="RuleBase" id="RU351113"/>
    </source>
</evidence>